<evidence type="ECO:0000256" key="1">
    <source>
        <dbReference type="SAM" id="Phobius"/>
    </source>
</evidence>
<dbReference type="EMBL" id="VJXY01000001">
    <property type="protein sequence ID" value="MBD6614312.1"/>
    <property type="molecule type" value="Genomic_DNA"/>
</dbReference>
<name>A0AA40VP60_9NOST</name>
<sequence length="147" mass="17095">MRRQFAFILILLLSLSIITLWWPINDSDCNSEAFLSSKSQKFQVQATKVVVQPWHGKHQVYGIFIVPNEYKQTPFFVLTVIGAGNHCSRPFGYSQNFDDISAEPGTHLVRDFVRTRTALRLILQGLYFQLNDKQNWTLTFPESKDRR</sequence>
<dbReference type="AlphaFoldDB" id="A0AA40VP60"/>
<organism evidence="2 3">
    <name type="scientific">Komarekiella delphini-convector SJRDD-AB1</name>
    <dbReference type="NCBI Taxonomy" id="2593771"/>
    <lineage>
        <taxon>Bacteria</taxon>
        <taxon>Bacillati</taxon>
        <taxon>Cyanobacteriota</taxon>
        <taxon>Cyanophyceae</taxon>
        <taxon>Nostocales</taxon>
        <taxon>Nostocaceae</taxon>
        <taxon>Komarekiella</taxon>
        <taxon>Komarekiella delphini-convector</taxon>
    </lineage>
</organism>
<keyword evidence="3" id="KW-1185">Reference proteome</keyword>
<accession>A0AA40VP60</accession>
<keyword evidence="1" id="KW-1133">Transmembrane helix</keyword>
<dbReference type="Proteomes" id="UP001165986">
    <property type="component" value="Unassembled WGS sequence"/>
</dbReference>
<keyword evidence="1" id="KW-0472">Membrane</keyword>
<reference evidence="2" key="1">
    <citation type="submission" date="2019-07" db="EMBL/GenBank/DDBJ databases">
        <title>Toxilogical consequences of a new and cryptic species of cyanobacteria (Komarekiella delphini-convector) recovered from the epidermis of a bottlenose dolphin and 1500 ft. in the air.</title>
        <authorList>
            <person name="Brown A.O."/>
            <person name="Dvorak P."/>
            <person name="Villanueva C.D."/>
            <person name="Foss A.J."/>
            <person name="Garvey A.D."/>
            <person name="Gibson Q.A."/>
            <person name="Johansen J.R."/>
            <person name="Casamatta D.A."/>
        </authorList>
    </citation>
    <scope>NUCLEOTIDE SEQUENCE</scope>
    <source>
        <strain evidence="2">SJRDD-AB1</strain>
    </source>
</reference>
<keyword evidence="1" id="KW-0812">Transmembrane</keyword>
<proteinExistence type="predicted"/>
<feature type="transmembrane region" description="Helical" evidence="1">
    <location>
        <begin position="5"/>
        <end position="24"/>
    </location>
</feature>
<protein>
    <submittedName>
        <fullName evidence="2">Uncharacterized protein</fullName>
    </submittedName>
</protein>
<evidence type="ECO:0000313" key="2">
    <source>
        <dbReference type="EMBL" id="MBD6614312.1"/>
    </source>
</evidence>
<comment type="caution">
    <text evidence="2">The sequence shown here is derived from an EMBL/GenBank/DDBJ whole genome shotgun (WGS) entry which is preliminary data.</text>
</comment>
<gene>
    <name evidence="2" type="ORF">FNW02_00070</name>
</gene>
<dbReference type="RefSeq" id="WP_191755573.1">
    <property type="nucleotide sequence ID" value="NZ_VJXY01000001.1"/>
</dbReference>
<evidence type="ECO:0000313" key="3">
    <source>
        <dbReference type="Proteomes" id="UP001165986"/>
    </source>
</evidence>